<dbReference type="AlphaFoldDB" id="A0A0E9VYI6"/>
<evidence type="ECO:0000313" key="1">
    <source>
        <dbReference type="EMBL" id="JAH83214.1"/>
    </source>
</evidence>
<organism evidence="1">
    <name type="scientific">Anguilla anguilla</name>
    <name type="common">European freshwater eel</name>
    <name type="synonym">Muraena anguilla</name>
    <dbReference type="NCBI Taxonomy" id="7936"/>
    <lineage>
        <taxon>Eukaryota</taxon>
        <taxon>Metazoa</taxon>
        <taxon>Chordata</taxon>
        <taxon>Craniata</taxon>
        <taxon>Vertebrata</taxon>
        <taxon>Euteleostomi</taxon>
        <taxon>Actinopterygii</taxon>
        <taxon>Neopterygii</taxon>
        <taxon>Teleostei</taxon>
        <taxon>Anguilliformes</taxon>
        <taxon>Anguillidae</taxon>
        <taxon>Anguilla</taxon>
    </lineage>
</organism>
<proteinExistence type="predicted"/>
<sequence>MWGCFCSSIHALKWQLFGEMTSPPEY</sequence>
<protein>
    <submittedName>
        <fullName evidence="1">Uncharacterized protein</fullName>
    </submittedName>
</protein>
<reference evidence="1" key="1">
    <citation type="submission" date="2014-11" db="EMBL/GenBank/DDBJ databases">
        <authorList>
            <person name="Amaro Gonzalez C."/>
        </authorList>
    </citation>
    <scope>NUCLEOTIDE SEQUENCE</scope>
</reference>
<accession>A0A0E9VYI6</accession>
<dbReference type="EMBL" id="GBXM01025363">
    <property type="protein sequence ID" value="JAH83214.1"/>
    <property type="molecule type" value="Transcribed_RNA"/>
</dbReference>
<reference evidence="1" key="2">
    <citation type="journal article" date="2015" name="Fish Shellfish Immunol.">
        <title>Early steps in the European eel (Anguilla anguilla)-Vibrio vulnificus interaction in the gills: Role of the RtxA13 toxin.</title>
        <authorList>
            <person name="Callol A."/>
            <person name="Pajuelo D."/>
            <person name="Ebbesson L."/>
            <person name="Teles M."/>
            <person name="MacKenzie S."/>
            <person name="Amaro C."/>
        </authorList>
    </citation>
    <scope>NUCLEOTIDE SEQUENCE</scope>
</reference>
<name>A0A0E9VYI6_ANGAN</name>